<evidence type="ECO:0000313" key="2">
    <source>
        <dbReference type="EMBL" id="KAH8993104.1"/>
    </source>
</evidence>
<comment type="caution">
    <text evidence="2">The sequence shown here is derived from an EMBL/GenBank/DDBJ whole genome shotgun (WGS) entry which is preliminary data.</text>
</comment>
<dbReference type="AlphaFoldDB" id="A0AAD4LH76"/>
<feature type="signal peptide" evidence="1">
    <location>
        <begin position="1"/>
        <end position="21"/>
    </location>
</feature>
<organism evidence="2 3">
    <name type="scientific">Lactarius akahatsu</name>
    <dbReference type="NCBI Taxonomy" id="416441"/>
    <lineage>
        <taxon>Eukaryota</taxon>
        <taxon>Fungi</taxon>
        <taxon>Dikarya</taxon>
        <taxon>Basidiomycota</taxon>
        <taxon>Agaricomycotina</taxon>
        <taxon>Agaricomycetes</taxon>
        <taxon>Russulales</taxon>
        <taxon>Russulaceae</taxon>
        <taxon>Lactarius</taxon>
    </lineage>
</organism>
<sequence>MMWQLLCVLPYLLATTGFVLPSVLSPSSNGPFQAAFCGQSESPTPGSDWEWNSPPIPNSTHHLIFNSVSGLLQRWPNALRRNGHSLIPATIPKGTILYHGRADSQIPISPDWVAFDFEFSAMLCIRSCHMISLQAKRDLRLVYFDGLSVAKTKDGPMDSQDVLLWGRPRPDKTFSEIERIEALCDWGRPLGLDGFVRMAFHLMLTYRSEAMICDFMDAMEVISSLDLIPLDRSTMPRHLPGVPGTFPKPSPPKLPPGWRGSPPDMRRDLFEAFVAGTWHDRAPGETRVRPDYSGLVTFYDPSLSSLVEARYGKDRLHLRLEGISALDTEQVRNELRTVLTRERDGGSGIDWGSIVHVVTERYAGRLEYLRLLLSPNTTTFADALERAAVAREQLLVMLAPYITTTDVPQQLPASANLSWAAPVAQRCATTQTSLIPLDILTPQEARINAAVENTLHEICRRLVLVWAEFFDVEAADEGGATEATEVAYGQISELMEWLDWSEWVRCEPGCGLGVCHFDPLFSTLGLTNVQEFCYISSWPYFGEDDLYNMIPRCSSFEGFAPFGLKYQYLRPEKPEQLPTWLWLAHAFKPTGTVTGGTAMTTARTRNPP</sequence>
<proteinExistence type="predicted"/>
<keyword evidence="3" id="KW-1185">Reference proteome</keyword>
<dbReference type="Proteomes" id="UP001201163">
    <property type="component" value="Unassembled WGS sequence"/>
</dbReference>
<feature type="chain" id="PRO_5042021829" evidence="1">
    <location>
        <begin position="22"/>
        <end position="608"/>
    </location>
</feature>
<keyword evidence="1" id="KW-0732">Signal</keyword>
<dbReference type="PANTHER" id="PTHR35204">
    <property type="entry name" value="YALI0A21131P"/>
    <property type="match status" value="1"/>
</dbReference>
<protein>
    <submittedName>
        <fullName evidence="2">Uncharacterized protein</fullName>
    </submittedName>
</protein>
<evidence type="ECO:0000313" key="3">
    <source>
        <dbReference type="Proteomes" id="UP001201163"/>
    </source>
</evidence>
<dbReference type="PANTHER" id="PTHR35204:SF1">
    <property type="entry name" value="ENTEROTOXIN"/>
    <property type="match status" value="1"/>
</dbReference>
<dbReference type="EMBL" id="JAKELL010000019">
    <property type="protein sequence ID" value="KAH8993104.1"/>
    <property type="molecule type" value="Genomic_DNA"/>
</dbReference>
<name>A0AAD4LH76_9AGAM</name>
<reference evidence="2" key="1">
    <citation type="submission" date="2022-01" db="EMBL/GenBank/DDBJ databases">
        <title>Comparative genomics reveals a dynamic genome evolution in the ectomycorrhizal milk-cap (Lactarius) mushrooms.</title>
        <authorList>
            <consortium name="DOE Joint Genome Institute"/>
            <person name="Lebreton A."/>
            <person name="Tang N."/>
            <person name="Kuo A."/>
            <person name="LaButti K."/>
            <person name="Drula E."/>
            <person name="Barry K."/>
            <person name="Clum A."/>
            <person name="Lipzen A."/>
            <person name="Mousain D."/>
            <person name="Ng V."/>
            <person name="Wang R."/>
            <person name="Wang X."/>
            <person name="Dai Y."/>
            <person name="Henrissat B."/>
            <person name="Grigoriev I.V."/>
            <person name="Guerin-Laguette A."/>
            <person name="Yu F."/>
            <person name="Martin F.M."/>
        </authorList>
    </citation>
    <scope>NUCLEOTIDE SEQUENCE</scope>
    <source>
        <strain evidence="2">QP</strain>
    </source>
</reference>
<evidence type="ECO:0000256" key="1">
    <source>
        <dbReference type="SAM" id="SignalP"/>
    </source>
</evidence>
<dbReference type="InterPro" id="IPR038921">
    <property type="entry name" value="YOR389W-like"/>
</dbReference>
<gene>
    <name evidence="2" type="ORF">EDB92DRAFT_2102993</name>
</gene>
<accession>A0AAD4LH76</accession>